<feature type="region of interest" description="Disordered" evidence="1">
    <location>
        <begin position="387"/>
        <end position="420"/>
    </location>
</feature>
<name>A0ABQ9UJG9_SAGOE</name>
<dbReference type="Proteomes" id="UP001266305">
    <property type="component" value="Unassembled WGS sequence"/>
</dbReference>
<organism evidence="2 3">
    <name type="scientific">Saguinus oedipus</name>
    <name type="common">Cotton-top tamarin</name>
    <name type="synonym">Oedipomidas oedipus</name>
    <dbReference type="NCBI Taxonomy" id="9490"/>
    <lineage>
        <taxon>Eukaryota</taxon>
        <taxon>Metazoa</taxon>
        <taxon>Chordata</taxon>
        <taxon>Craniata</taxon>
        <taxon>Vertebrata</taxon>
        <taxon>Euteleostomi</taxon>
        <taxon>Mammalia</taxon>
        <taxon>Eutheria</taxon>
        <taxon>Euarchontoglires</taxon>
        <taxon>Primates</taxon>
        <taxon>Haplorrhini</taxon>
        <taxon>Platyrrhini</taxon>
        <taxon>Cebidae</taxon>
        <taxon>Callitrichinae</taxon>
        <taxon>Saguinus</taxon>
    </lineage>
</organism>
<proteinExistence type="predicted"/>
<comment type="caution">
    <text evidence="2">The sequence shown here is derived from an EMBL/GenBank/DDBJ whole genome shotgun (WGS) entry which is preliminary data.</text>
</comment>
<sequence>MHGRRRLGGSGRSHCMLSAFTVLWWQIPETSDANFAIIALSGRGSLCREHPWPRYPVATTATLLHATTAMQSCSHAVSQPHCPTPLEPCSPAATLSHSHAAPRHYGHAVPQPCCPTAMLSHSHAAPCQYGHAVPQPRCPTPLRPRCPAAMLPRASTAMLSHSHAAPHHYGHAVPQPCCPTAMLFHSHAAPRPCCPTATLPHASTTMLSHSHAVPWPRRPCCPIATLPRASMAMLSHSHAVPQLCCPTAMLSHGLLSKTEHLLRPLTQVHTVLKVALTEDVNRSTLKPNNVASVTDKAHALPSFLCLSRTLRSPVGLTKLKSGHPLRSVRCAQEGLCKDLSDDSCASRHMPISRALSGQEGNTVLFHVSSQARAECYAGVTCHRQRPSTWQQSPAFPMPFGSGHDHDQLTDAQGGLPPRGP</sequence>
<protein>
    <submittedName>
        <fullName evidence="2">Uncharacterized protein</fullName>
    </submittedName>
</protein>
<gene>
    <name evidence="2" type="ORF">P7K49_022671</name>
</gene>
<evidence type="ECO:0000313" key="3">
    <source>
        <dbReference type="Proteomes" id="UP001266305"/>
    </source>
</evidence>
<evidence type="ECO:0000313" key="2">
    <source>
        <dbReference type="EMBL" id="KAK2097220.1"/>
    </source>
</evidence>
<accession>A0ABQ9UJG9</accession>
<reference evidence="2 3" key="1">
    <citation type="submission" date="2023-05" db="EMBL/GenBank/DDBJ databases">
        <title>B98-5 Cell Line De Novo Hybrid Assembly: An Optical Mapping Approach.</title>
        <authorList>
            <person name="Kananen K."/>
            <person name="Auerbach J.A."/>
            <person name="Kautto E."/>
            <person name="Blachly J.S."/>
        </authorList>
    </citation>
    <scope>NUCLEOTIDE SEQUENCE [LARGE SCALE GENOMIC DNA]</scope>
    <source>
        <strain evidence="2">B95-8</strain>
        <tissue evidence="2">Cell line</tissue>
    </source>
</reference>
<dbReference type="EMBL" id="JASSZA010000011">
    <property type="protein sequence ID" value="KAK2097220.1"/>
    <property type="molecule type" value="Genomic_DNA"/>
</dbReference>
<keyword evidence="3" id="KW-1185">Reference proteome</keyword>
<evidence type="ECO:0000256" key="1">
    <source>
        <dbReference type="SAM" id="MobiDB-lite"/>
    </source>
</evidence>